<keyword evidence="1" id="KW-1133">Transmembrane helix</keyword>
<evidence type="ECO:0000313" key="3">
    <source>
        <dbReference type="Proteomes" id="UP000185473"/>
    </source>
</evidence>
<sequence length="91" mass="9840">MVIGLYILFAVIVGGLGIYLLMHQQGFLGISAQQAKHPARWFGWLFTIDAVLLLISTFLTNGAALPGGLFVIIATLLTTVLAIVVVRLLFK</sequence>
<dbReference type="KEGG" id="wjo:FOL01_1505"/>
<reference evidence="2 3" key="1">
    <citation type="submission" date="2016-02" db="EMBL/GenBank/DDBJ databases">
        <title>Complete Genome Sequence of Weissella jogaejeotgali FOL01.</title>
        <authorList>
            <person name="Lee J.-H."/>
            <person name="Ku H.-J."/>
        </authorList>
    </citation>
    <scope>NUCLEOTIDE SEQUENCE [LARGE SCALE GENOMIC DNA]</scope>
    <source>
        <strain evidence="2 3">FOL01</strain>
    </source>
</reference>
<evidence type="ECO:0000256" key="1">
    <source>
        <dbReference type="SAM" id="Phobius"/>
    </source>
</evidence>
<organism evidence="2 3">
    <name type="scientific">Weissella jogaejeotgali</name>
    <dbReference type="NCBI Taxonomy" id="1631871"/>
    <lineage>
        <taxon>Bacteria</taxon>
        <taxon>Bacillati</taxon>
        <taxon>Bacillota</taxon>
        <taxon>Bacilli</taxon>
        <taxon>Lactobacillales</taxon>
        <taxon>Lactobacillaceae</taxon>
        <taxon>Weissella</taxon>
    </lineage>
</organism>
<name>A0A1L6RCS1_9LACO</name>
<accession>A0A1L6RCS1</accession>
<evidence type="ECO:0008006" key="4">
    <source>
        <dbReference type="Google" id="ProtNLM"/>
    </source>
</evidence>
<proteinExistence type="predicted"/>
<feature type="transmembrane region" description="Helical" evidence="1">
    <location>
        <begin position="42"/>
        <end position="63"/>
    </location>
</feature>
<dbReference type="OrthoDB" id="2149525at2"/>
<dbReference type="EMBL" id="CP014332">
    <property type="protein sequence ID" value="APS42364.1"/>
    <property type="molecule type" value="Genomic_DNA"/>
</dbReference>
<keyword evidence="1" id="KW-0472">Membrane</keyword>
<dbReference type="Proteomes" id="UP000185473">
    <property type="component" value="Chromosome"/>
</dbReference>
<keyword evidence="3" id="KW-1185">Reference proteome</keyword>
<evidence type="ECO:0000313" key="2">
    <source>
        <dbReference type="EMBL" id="APS42364.1"/>
    </source>
</evidence>
<gene>
    <name evidence="2" type="ORF">FOL01_1505</name>
</gene>
<dbReference type="AlphaFoldDB" id="A0A1L6RCS1"/>
<feature type="transmembrane region" description="Helical" evidence="1">
    <location>
        <begin position="6"/>
        <end position="22"/>
    </location>
</feature>
<feature type="transmembrane region" description="Helical" evidence="1">
    <location>
        <begin position="69"/>
        <end position="90"/>
    </location>
</feature>
<keyword evidence="1" id="KW-0812">Transmembrane</keyword>
<protein>
    <recommendedName>
        <fullName evidence="4">Integral membrane protein</fullName>
    </recommendedName>
</protein>